<dbReference type="Proteomes" id="UP000827976">
    <property type="component" value="Chromosome 20"/>
</dbReference>
<evidence type="ECO:0000313" key="2">
    <source>
        <dbReference type="Proteomes" id="UP000827976"/>
    </source>
</evidence>
<reference evidence="2" key="1">
    <citation type="journal article" date="2022" name="Nat. Commun.">
        <title>Chromosome evolution and the genetic basis of agronomically important traits in greater yam.</title>
        <authorList>
            <person name="Bredeson J.V."/>
            <person name="Lyons J.B."/>
            <person name="Oniyinde I.O."/>
            <person name="Okereke N.R."/>
            <person name="Kolade O."/>
            <person name="Nnabue I."/>
            <person name="Nwadili C.O."/>
            <person name="Hribova E."/>
            <person name="Parker M."/>
            <person name="Nwogha J."/>
            <person name="Shu S."/>
            <person name="Carlson J."/>
            <person name="Kariba R."/>
            <person name="Muthemba S."/>
            <person name="Knop K."/>
            <person name="Barton G.J."/>
            <person name="Sherwood A.V."/>
            <person name="Lopez-Montes A."/>
            <person name="Asiedu R."/>
            <person name="Jamnadass R."/>
            <person name="Muchugi A."/>
            <person name="Goodstein D."/>
            <person name="Egesi C.N."/>
            <person name="Featherston J."/>
            <person name="Asfaw A."/>
            <person name="Simpson G.G."/>
            <person name="Dolezel J."/>
            <person name="Hendre P.S."/>
            <person name="Van Deynze A."/>
            <person name="Kumar P.L."/>
            <person name="Obidiegwu J.E."/>
            <person name="Bhattacharjee R."/>
            <person name="Rokhsar D.S."/>
        </authorList>
    </citation>
    <scope>NUCLEOTIDE SEQUENCE [LARGE SCALE GENOMIC DNA]</scope>
    <source>
        <strain evidence="2">cv. TDa95/00328</strain>
    </source>
</reference>
<evidence type="ECO:0000313" key="1">
    <source>
        <dbReference type="EMBL" id="KAH7651863.1"/>
    </source>
</evidence>
<protein>
    <submittedName>
        <fullName evidence="1">P-loop containing nucleoside triphosphate hydrolase protein</fullName>
    </submittedName>
</protein>
<accession>A0ACB7TTB7</accession>
<organism evidence="1 2">
    <name type="scientific">Dioscorea alata</name>
    <name type="common">Purple yam</name>
    <dbReference type="NCBI Taxonomy" id="55571"/>
    <lineage>
        <taxon>Eukaryota</taxon>
        <taxon>Viridiplantae</taxon>
        <taxon>Streptophyta</taxon>
        <taxon>Embryophyta</taxon>
        <taxon>Tracheophyta</taxon>
        <taxon>Spermatophyta</taxon>
        <taxon>Magnoliopsida</taxon>
        <taxon>Liliopsida</taxon>
        <taxon>Dioscoreales</taxon>
        <taxon>Dioscoreaceae</taxon>
        <taxon>Dioscorea</taxon>
    </lineage>
</organism>
<dbReference type="EMBL" id="CM037030">
    <property type="protein sequence ID" value="KAH7651863.1"/>
    <property type="molecule type" value="Genomic_DNA"/>
</dbReference>
<name>A0ACB7TTB7_DIOAL</name>
<gene>
    <name evidence="1" type="ORF">IHE45_20G084600</name>
</gene>
<comment type="caution">
    <text evidence="1">The sequence shown here is derived from an EMBL/GenBank/DDBJ whole genome shotgun (WGS) entry which is preliminary data.</text>
</comment>
<proteinExistence type="predicted"/>
<keyword evidence="2" id="KW-1185">Reference proteome</keyword>
<keyword evidence="1" id="KW-0378">Hydrolase</keyword>
<sequence length="1822" mass="202706">MPPSSQARKRGRSRASPSFRGRKRQKRLDAIVDRAPTTPPSAADTLRRSSRARRAPEVLDSSPVPSCRTRRGGTARKFKKGEHGVMSKDGLKELALSVSEVEIRDSEPVSRVWTARLRSRAGLKLELGENSERNDDNGEPGARASGSRRRRRRRKKRKMVSGDEDNQVDILIKNDEDDGGEKEESKPEVEIEAIPDLPMAIEPEAVEPDNNLPEVAEKDTGEEAGFAGQEDLQEAEADQLIVEEHADNAIADVHVDAKTGDDDFSSKMLESEDMFKESDPKPPDEDMLKESDPKPPDEDMFKESDPKPPDDIVDVPRVKEGRRCGLCGGGIDGRPPKKLVRESTDSDNEAYEGSSVSEEPNYDIWDGFGDEPGWLGRLLGPIHDRFGIARVWVHQHCAVWSPEVYFAGLGCLKNVRAALCRGRALKCSRCGRPGATIGCRVDRCPKTYHLPCSRADGCIFDHRKFLIACPDHRHFFHPQGGDYAQQIRKMKIKKFKMDLKKLSNDAMWKDLESEEKWLENRGEDEEFLKRESKRLHRDLVRIAPVYIGGSSENKLYQGWESVAGLQDVIQCMKEIVMIPLLYPEFFSNLALTPPRGVLLHGYPGTGKTLVVRSLIGACSRGDKRIAYFARKGADCLGKYVGDAERQLRLLFQVAERSQPSIIFFDEIDGLAPCRSRTQDQTHCSVVSTLLSLMDGLKSRGSVIVIGATNRPDAVDPALRRPGRFDREIYFPLPSLKDRSAILSLHTQSWPNPLSEPLLSWISSQTAGYAGADLQSLCTQAAINALKRNCALQELLSSVEKESGQGMLPSLPSFVVEERDWIAALSFAPPPCSRREAGMAANDVVSSSLYGHLVPCLLEPLCHLLILLGIDDRIWLPPLLSRASESVKNIIFSSLQEKGISTNLWLSHLHHLIQEIDTSKEIEKRLSLFGLLVDQSGIITSYTTDDYDNNHDEFGFGKPIQKYLSKWHNTSGFRALIAGTPRSGQHHLASCLLQTFVGHIEIQKVNLATILQEGHGDIIRGLTQILTKCLLIGRCIIYMPRIDLWAFNENHVIKAEEEEHSPKSSEFSSPGIQNMTKQASEAWNSFIEQVSSMCAFTNIIILATCDVQDDELPNRVRQFFSGDVSHDHDSMPSDAIPRFFVHVDGIYNHELVLDSSAAKVSQDLVQQYVQLVHYKSHMINNTSSGDLSPTAVVSLDGQRESMEKNKTTRVDAASTHLEQRASNDQTSFRDSQIHQGLNNDQRQSPFSNIRSIAENDVQHQRPEELFQKTLPIRFMKGGPPSAITMFGYQILRCPQFAELCWVTSKLKDGPCADINGPWKGWPFNSCEIHPSGSPSKVVAGGNSANLKERDSGLVRGLVAVGLLAIKGAYSSVREVSAEVRKVLELLVGRIHDKILDGKERYRYFRLLSQVAYLEDMVNSWAYTIISSQPDNLSSTSNTKPSAFEEQLKDDNAGGSALIGNNYRMPGVPKESCNMVQDRSDNGSPHKFATSNCGDSVNFNEGCNLSIPDSNASIPEIRHFQQPSPVAPPSSNLHPSSSLADGALVSEDGNCISGLTPCEEEGHVKGPFSTELVQTNIPTEGGLPDLDNSSLVAESSCRDVSDKRNDLSSVPSSDNTSFVSDEAVTATGFALRKNNNLSGAEISCVYDCCSQCVHTLNELLHTILSDWWRSTGSHSAVEDIHDAVVSCSLNLLRAIKNYNNSSNSTDAEEHHQRRQVWRNELEHCTCHQISNNNQLKRMPSQHNSLSEVEFSPIECNCHRRNKDDIDKAKLERQHRYQSPCRFFFKGGVLVPANPPDSIVFHCRYEKLCVCFITEIVSMVKQPIV</sequence>